<evidence type="ECO:0000313" key="3">
    <source>
        <dbReference type="EMBL" id="EFC41070.1"/>
    </source>
</evidence>
<sequence length="133" mass="16426">MKRFVSILLIALTLLVFALSFTSEVSAEEQASTLSLYIRKNNKGKYRVKRRNRQNRKVHKYLDTYGKRKGWKRRYGKKRVIRKKIDVYGKKKRNYNRKRRFDTYGKKNRKYRKNRKNRRGGKRNKKFDLYKRK</sequence>
<evidence type="ECO:0000256" key="2">
    <source>
        <dbReference type="SAM" id="SignalP"/>
    </source>
</evidence>
<dbReference type="OMA" id="CRARRFK"/>
<evidence type="ECO:0000313" key="4">
    <source>
        <dbReference type="Proteomes" id="UP000006671"/>
    </source>
</evidence>
<dbReference type="GeneID" id="8855940"/>
<accession>D2VQ94</accession>
<dbReference type="RefSeq" id="XP_002673814.1">
    <property type="nucleotide sequence ID" value="XM_002673768.1"/>
</dbReference>
<organism evidence="4">
    <name type="scientific">Naegleria gruberi</name>
    <name type="common">Amoeba</name>
    <dbReference type="NCBI Taxonomy" id="5762"/>
    <lineage>
        <taxon>Eukaryota</taxon>
        <taxon>Discoba</taxon>
        <taxon>Heterolobosea</taxon>
        <taxon>Tetramitia</taxon>
        <taxon>Eutetramitia</taxon>
        <taxon>Vahlkampfiidae</taxon>
        <taxon>Naegleria</taxon>
    </lineage>
</organism>
<feature type="region of interest" description="Disordered" evidence="1">
    <location>
        <begin position="96"/>
        <end position="133"/>
    </location>
</feature>
<keyword evidence="4" id="KW-1185">Reference proteome</keyword>
<feature type="signal peptide" evidence="2">
    <location>
        <begin position="1"/>
        <end position="27"/>
    </location>
</feature>
<feature type="compositionally biased region" description="Basic residues" evidence="1">
    <location>
        <begin position="96"/>
        <end position="125"/>
    </location>
</feature>
<dbReference type="VEuPathDB" id="AmoebaDB:NAEGRDRAFT_71069"/>
<dbReference type="KEGG" id="ngr:NAEGRDRAFT_71069"/>
<dbReference type="InParanoid" id="D2VQ94"/>
<name>D2VQ94_NAEGR</name>
<keyword evidence="2" id="KW-0732">Signal</keyword>
<feature type="chain" id="PRO_5003037806" evidence="2">
    <location>
        <begin position="28"/>
        <end position="133"/>
    </location>
</feature>
<proteinExistence type="predicted"/>
<dbReference type="EMBL" id="GG738888">
    <property type="protein sequence ID" value="EFC41070.1"/>
    <property type="molecule type" value="Genomic_DNA"/>
</dbReference>
<protein>
    <submittedName>
        <fullName evidence="3">Predicted protein</fullName>
    </submittedName>
</protein>
<dbReference type="Proteomes" id="UP000006671">
    <property type="component" value="Unassembled WGS sequence"/>
</dbReference>
<reference evidence="3 4" key="1">
    <citation type="journal article" date="2010" name="Cell">
        <title>The genome of Naegleria gruberi illuminates early eukaryotic versatility.</title>
        <authorList>
            <person name="Fritz-Laylin L.K."/>
            <person name="Prochnik S.E."/>
            <person name="Ginger M.L."/>
            <person name="Dacks J.B."/>
            <person name="Carpenter M.L."/>
            <person name="Field M.C."/>
            <person name="Kuo A."/>
            <person name="Paredez A."/>
            <person name="Chapman J."/>
            <person name="Pham J."/>
            <person name="Shu S."/>
            <person name="Neupane R."/>
            <person name="Cipriano M."/>
            <person name="Mancuso J."/>
            <person name="Tu H."/>
            <person name="Salamov A."/>
            <person name="Lindquist E."/>
            <person name="Shapiro H."/>
            <person name="Lucas S."/>
            <person name="Grigoriev I.V."/>
            <person name="Cande W.Z."/>
            <person name="Fulton C."/>
            <person name="Rokhsar D.S."/>
            <person name="Dawson S.C."/>
        </authorList>
    </citation>
    <scope>NUCLEOTIDE SEQUENCE [LARGE SCALE GENOMIC DNA]</scope>
    <source>
        <strain evidence="3 4">NEG-M</strain>
    </source>
</reference>
<dbReference type="AlphaFoldDB" id="D2VQ94"/>
<evidence type="ECO:0000256" key="1">
    <source>
        <dbReference type="SAM" id="MobiDB-lite"/>
    </source>
</evidence>
<gene>
    <name evidence="3" type="ORF">NAEGRDRAFT_71069</name>
</gene>